<reference evidence="6" key="1">
    <citation type="submission" date="2016-10" db="EMBL/GenBank/DDBJ databases">
        <authorList>
            <person name="Varghese N."/>
            <person name="Submissions S."/>
        </authorList>
    </citation>
    <scope>NUCLEOTIDE SEQUENCE [LARGE SCALE GENOMIC DNA]</scope>
    <source>
        <strain evidence="6">SP</strain>
    </source>
</reference>
<dbReference type="STRING" id="1503961.SAMN05421736_101374"/>
<evidence type="ECO:0000256" key="2">
    <source>
        <dbReference type="ARBA" id="ARBA00023125"/>
    </source>
</evidence>
<evidence type="ECO:0000313" key="6">
    <source>
        <dbReference type="Proteomes" id="UP000198935"/>
    </source>
</evidence>
<evidence type="ECO:0000259" key="4">
    <source>
        <dbReference type="PROSITE" id="PS50977"/>
    </source>
</evidence>
<evidence type="ECO:0000256" key="3">
    <source>
        <dbReference type="PROSITE-ProRule" id="PRU00335"/>
    </source>
</evidence>
<feature type="domain" description="HTH tetR-type" evidence="4">
    <location>
        <begin position="7"/>
        <end position="67"/>
    </location>
</feature>
<organism evidence="5 6">
    <name type="scientific">Evansella caseinilytica</name>
    <dbReference type="NCBI Taxonomy" id="1503961"/>
    <lineage>
        <taxon>Bacteria</taxon>
        <taxon>Bacillati</taxon>
        <taxon>Bacillota</taxon>
        <taxon>Bacilli</taxon>
        <taxon>Bacillales</taxon>
        <taxon>Bacillaceae</taxon>
        <taxon>Evansella</taxon>
    </lineage>
</organism>
<gene>
    <name evidence="5" type="ORF">SAMN05421736_101374</name>
</gene>
<dbReference type="GO" id="GO:0003677">
    <property type="term" value="F:DNA binding"/>
    <property type="evidence" value="ECO:0007669"/>
    <property type="project" value="UniProtKB-UniRule"/>
</dbReference>
<proteinExistence type="predicted"/>
<dbReference type="PANTHER" id="PTHR43479:SF11">
    <property type="entry name" value="ACREF_ENVCD OPERON REPRESSOR-RELATED"/>
    <property type="match status" value="1"/>
</dbReference>
<dbReference type="PRINTS" id="PR00455">
    <property type="entry name" value="HTHTETR"/>
</dbReference>
<dbReference type="InterPro" id="IPR001647">
    <property type="entry name" value="HTH_TetR"/>
</dbReference>
<name>A0A1H3H3V7_9BACI</name>
<dbReference type="EMBL" id="FNPI01000001">
    <property type="protein sequence ID" value="SDY10263.1"/>
    <property type="molecule type" value="Genomic_DNA"/>
</dbReference>
<accession>A0A1H3H3V7</accession>
<dbReference type="Pfam" id="PF00440">
    <property type="entry name" value="TetR_N"/>
    <property type="match status" value="1"/>
</dbReference>
<keyword evidence="1" id="KW-0678">Repressor</keyword>
<dbReference type="Proteomes" id="UP000198935">
    <property type="component" value="Unassembled WGS sequence"/>
</dbReference>
<keyword evidence="6" id="KW-1185">Reference proteome</keyword>
<dbReference type="InterPro" id="IPR009057">
    <property type="entry name" value="Homeodomain-like_sf"/>
</dbReference>
<feature type="DNA-binding region" description="H-T-H motif" evidence="3">
    <location>
        <begin position="30"/>
        <end position="49"/>
    </location>
</feature>
<dbReference type="AlphaFoldDB" id="A0A1H3H3V7"/>
<dbReference type="PROSITE" id="PS50977">
    <property type="entry name" value="HTH_TETR_2"/>
    <property type="match status" value="1"/>
</dbReference>
<evidence type="ECO:0000313" key="5">
    <source>
        <dbReference type="EMBL" id="SDY10263.1"/>
    </source>
</evidence>
<evidence type="ECO:0000256" key="1">
    <source>
        <dbReference type="ARBA" id="ARBA00022491"/>
    </source>
</evidence>
<sequence>MPKTDGGLTKERILQVAEKLFSESGFDGTGVDKIAKEAGINKGSIYYHFKDKNDIIESLFHNILQEVEEHLNKMNQEGAVDSQLKLEDKIKAEIDYLSCKKGILSILFMEALKSGSHSEALFKCAEIFIKNEHSHRMTFTDDKGLAKEELERFFVCEFFTGIIPIISFITLKDKWCDYFNIDENMLLEHFMEAFKKTHLHSHK</sequence>
<dbReference type="Gene3D" id="1.10.357.10">
    <property type="entry name" value="Tetracycline Repressor, domain 2"/>
    <property type="match status" value="1"/>
</dbReference>
<keyword evidence="2 3" id="KW-0238">DNA-binding</keyword>
<dbReference type="PANTHER" id="PTHR43479">
    <property type="entry name" value="ACREF/ENVCD OPERON REPRESSOR-RELATED"/>
    <property type="match status" value="1"/>
</dbReference>
<dbReference type="InterPro" id="IPR050624">
    <property type="entry name" value="HTH-type_Tx_Regulator"/>
</dbReference>
<dbReference type="SUPFAM" id="SSF46689">
    <property type="entry name" value="Homeodomain-like"/>
    <property type="match status" value="1"/>
</dbReference>
<protein>
    <submittedName>
        <fullName evidence="5">DNA-binding transcriptional regulator, AcrR family</fullName>
    </submittedName>
</protein>